<proteinExistence type="predicted"/>
<organism evidence="1 2">
    <name type="scientific">Batillaria attramentaria</name>
    <dbReference type="NCBI Taxonomy" id="370345"/>
    <lineage>
        <taxon>Eukaryota</taxon>
        <taxon>Metazoa</taxon>
        <taxon>Spiralia</taxon>
        <taxon>Lophotrochozoa</taxon>
        <taxon>Mollusca</taxon>
        <taxon>Gastropoda</taxon>
        <taxon>Caenogastropoda</taxon>
        <taxon>Sorbeoconcha</taxon>
        <taxon>Cerithioidea</taxon>
        <taxon>Batillariidae</taxon>
        <taxon>Batillaria</taxon>
    </lineage>
</organism>
<gene>
    <name evidence="1" type="ORF">BaRGS_00021008</name>
</gene>
<dbReference type="EMBL" id="JACVVK020000160">
    <property type="protein sequence ID" value="KAK7487741.1"/>
    <property type="molecule type" value="Genomic_DNA"/>
</dbReference>
<dbReference type="AlphaFoldDB" id="A0ABD0KKY0"/>
<sequence>MFQSLLRPGPTFEASSSHLVFQNVPPGGSGISSQDKHKLAVRTAWGLSLDQGCKNDKRIPDVSVMADWKLKRLYQVCNSISSSCRTVQLSRHNYGGWSSGWRSVMKGAGEGGSGGGLRR</sequence>
<protein>
    <submittedName>
        <fullName evidence="1">Uncharacterized protein</fullName>
    </submittedName>
</protein>
<comment type="caution">
    <text evidence="1">The sequence shown here is derived from an EMBL/GenBank/DDBJ whole genome shotgun (WGS) entry which is preliminary data.</text>
</comment>
<name>A0ABD0KKY0_9CAEN</name>
<evidence type="ECO:0000313" key="1">
    <source>
        <dbReference type="EMBL" id="KAK7487741.1"/>
    </source>
</evidence>
<dbReference type="Proteomes" id="UP001519460">
    <property type="component" value="Unassembled WGS sequence"/>
</dbReference>
<accession>A0ABD0KKY0</accession>
<keyword evidence="2" id="KW-1185">Reference proteome</keyword>
<evidence type="ECO:0000313" key="2">
    <source>
        <dbReference type="Proteomes" id="UP001519460"/>
    </source>
</evidence>
<reference evidence="1 2" key="1">
    <citation type="journal article" date="2023" name="Sci. Data">
        <title>Genome assembly of the Korean intertidal mud-creeper Batillaria attramentaria.</title>
        <authorList>
            <person name="Patra A.K."/>
            <person name="Ho P.T."/>
            <person name="Jun S."/>
            <person name="Lee S.J."/>
            <person name="Kim Y."/>
            <person name="Won Y.J."/>
        </authorList>
    </citation>
    <scope>NUCLEOTIDE SEQUENCE [LARGE SCALE GENOMIC DNA]</scope>
    <source>
        <strain evidence="1">Wonlab-2016</strain>
    </source>
</reference>